<proteinExistence type="predicted"/>
<keyword evidence="2" id="KW-1185">Reference proteome</keyword>
<protein>
    <submittedName>
        <fullName evidence="1">Uncharacterized protein</fullName>
    </submittedName>
</protein>
<dbReference type="RefSeq" id="WP_072993883.1">
    <property type="nucleotide sequence ID" value="NZ_FQYU01000003.1"/>
</dbReference>
<dbReference type="OrthoDB" id="1424342at2"/>
<dbReference type="EMBL" id="FQYU01000003">
    <property type="protein sequence ID" value="SHJ31021.1"/>
    <property type="molecule type" value="Genomic_DNA"/>
</dbReference>
<gene>
    <name evidence="1" type="ORF">SAMN04488513_103384</name>
</gene>
<name>A0A1M6I996_9FLAO</name>
<dbReference type="STRING" id="192903.SAMN04488513_103384"/>
<organism evidence="1 2">
    <name type="scientific">Pseudozobellia thermophila</name>
    <dbReference type="NCBI Taxonomy" id="192903"/>
    <lineage>
        <taxon>Bacteria</taxon>
        <taxon>Pseudomonadati</taxon>
        <taxon>Bacteroidota</taxon>
        <taxon>Flavobacteriia</taxon>
        <taxon>Flavobacteriales</taxon>
        <taxon>Flavobacteriaceae</taxon>
        <taxon>Pseudozobellia</taxon>
    </lineage>
</organism>
<evidence type="ECO:0000313" key="2">
    <source>
        <dbReference type="Proteomes" id="UP000184543"/>
    </source>
</evidence>
<accession>A0A1M6I996</accession>
<reference evidence="2" key="1">
    <citation type="submission" date="2016-11" db="EMBL/GenBank/DDBJ databases">
        <authorList>
            <person name="Varghese N."/>
            <person name="Submissions S."/>
        </authorList>
    </citation>
    <scope>NUCLEOTIDE SEQUENCE [LARGE SCALE GENOMIC DNA]</scope>
    <source>
        <strain evidence="2">DSM 19858</strain>
    </source>
</reference>
<dbReference type="AlphaFoldDB" id="A0A1M6I996"/>
<sequence length="680" mass="78550">MEGKKGYKIKAAGPILQYFYSFSVFIENGIILKKNIAFYLLLLMGSFASLGQNPKQRAIYYYAWNYPLIRTASNKIGFSIDEKPLTISAALMYGNGDKLVFLKSDKGKITIPSGLVKALDLWSYQTVPIHEAGIKVFLAPEPSVLEISTFRSKEGPGSEEYRYKGELKLHSGIKIEITDARGRLLHEKILEDYYTLYTINVHNNKSITSEKKALELTKAHFMDNVENYMAEANGAVSGPLRYKLVAYLQDVLDLRRKKESLYVYTFKKKKGFDFSGIQASIEDLKSLSDVELGADYQKDMEDLLLPKIDFWRKEISKYDRRDKRQVKVVWGLLANICGAYHALGAYEKALGVYKEVEGLDYRENYKYLKQLPEEKMAARRAFFGTDTPGPLDEVGFRGTHNPDHVHYENYRPHLLGTNRARIPESSLQLRQNRAYLLSKILGHYQYLEELRRLGHKFSERGNADVGFERTDAYYVEVFNRAAKESEELKYLDLAVLQEDEKVLATKIAQDLIDFYDVYNKEVSLNKESYNDWDEMQKILDKLLVVMHKWHGDEKEDKRALDKNMDLLCDKMLLVNDETLISLPLLETLLDELSSGDKVCYGANPKLFKQLFKKYQKTYISLFVADTSIKRHLHHSALQSLNKEIKVYYELYRADEDEIGARYGNLHDDRRVANILALFVK</sequence>
<evidence type="ECO:0000313" key="1">
    <source>
        <dbReference type="EMBL" id="SHJ31021.1"/>
    </source>
</evidence>
<dbReference type="Proteomes" id="UP000184543">
    <property type="component" value="Unassembled WGS sequence"/>
</dbReference>